<dbReference type="Pfam" id="PF04446">
    <property type="entry name" value="Thg1"/>
    <property type="match status" value="1"/>
</dbReference>
<proteinExistence type="predicted"/>
<dbReference type="PANTHER" id="PTHR12729:SF1">
    <property type="entry name" value="TRNAHIS GUANYLYLTRANSFERASE CATALYTIC DOMAIN-CONTAINING PROTEIN"/>
    <property type="match status" value="1"/>
</dbReference>
<organism evidence="4 5">
    <name type="scientific">Mycena sanguinolenta</name>
    <dbReference type="NCBI Taxonomy" id="230812"/>
    <lineage>
        <taxon>Eukaryota</taxon>
        <taxon>Fungi</taxon>
        <taxon>Dikarya</taxon>
        <taxon>Basidiomycota</taxon>
        <taxon>Agaricomycotina</taxon>
        <taxon>Agaricomycetes</taxon>
        <taxon>Agaricomycetidae</taxon>
        <taxon>Agaricales</taxon>
        <taxon>Marasmiineae</taxon>
        <taxon>Mycenaceae</taxon>
        <taxon>Mycena</taxon>
    </lineage>
</organism>
<evidence type="ECO:0000256" key="2">
    <source>
        <dbReference type="ARBA" id="ARBA00032480"/>
    </source>
</evidence>
<evidence type="ECO:0000313" key="4">
    <source>
        <dbReference type="EMBL" id="KAF7374724.1"/>
    </source>
</evidence>
<evidence type="ECO:0000313" key="5">
    <source>
        <dbReference type="Proteomes" id="UP000623467"/>
    </source>
</evidence>
<dbReference type="PANTHER" id="PTHR12729">
    <property type="entry name" value="TRNA(HIS) GUANYLYLTRANSFERASE-RELATED"/>
    <property type="match status" value="1"/>
</dbReference>
<feature type="domain" description="tRNAHis guanylyltransferase catalytic" evidence="3">
    <location>
        <begin position="15"/>
        <end position="146"/>
    </location>
</feature>
<dbReference type="GO" id="GO:0008193">
    <property type="term" value="F:tRNA guanylyltransferase activity"/>
    <property type="evidence" value="ECO:0007669"/>
    <property type="project" value="InterPro"/>
</dbReference>
<dbReference type="AlphaFoldDB" id="A0A8H7DGM6"/>
<dbReference type="EMBL" id="JACAZH010000002">
    <property type="protein sequence ID" value="KAF7374724.1"/>
    <property type="molecule type" value="Genomic_DNA"/>
</dbReference>
<accession>A0A8H7DGM6</accession>
<protein>
    <recommendedName>
        <fullName evidence="1">tRNA(His) guanylyltransferase</fullName>
    </recommendedName>
    <alternativeName>
        <fullName evidence="2">tRNA-histidine guanylyltransferase</fullName>
    </alternativeName>
</protein>
<dbReference type="GO" id="GO:0000287">
    <property type="term" value="F:magnesium ion binding"/>
    <property type="evidence" value="ECO:0007669"/>
    <property type="project" value="InterPro"/>
</dbReference>
<evidence type="ECO:0000256" key="1">
    <source>
        <dbReference type="ARBA" id="ARBA00015443"/>
    </source>
</evidence>
<dbReference type="Gene3D" id="3.30.70.3000">
    <property type="match status" value="1"/>
</dbReference>
<keyword evidence="5" id="KW-1185">Reference proteome</keyword>
<dbReference type="GO" id="GO:0006400">
    <property type="term" value="P:tRNA modification"/>
    <property type="evidence" value="ECO:0007669"/>
    <property type="project" value="InterPro"/>
</dbReference>
<sequence length="278" mass="30909">MSTPLEETNREGLGERMKRYEAVTDQQLPDDQPAIIRVDGHGFSKFTRGFNKPFDERLHDAMVQTAADLLEQFPAASLAYTQSDEITLVFPATAAARPFNGRIGKLTSLAAGYASTRFNHHLAKAADLPANKLGIAHFDARAFSVPDTAEALNCLIWRAKMDCRRNSIYGFGRSFFSAKQLHGLHGDAIVAKILAEKGIDFWTEAPSWARYGTTVKRERFEWAATDALTGAEVISTRTRTKFQDVPWWEFNDQNLALVTSKFWDGDGTLPDEASSGKS</sequence>
<dbReference type="Proteomes" id="UP000623467">
    <property type="component" value="Unassembled WGS sequence"/>
</dbReference>
<comment type="caution">
    <text evidence="4">The sequence shown here is derived from an EMBL/GenBank/DDBJ whole genome shotgun (WGS) entry which is preliminary data.</text>
</comment>
<evidence type="ECO:0000259" key="3">
    <source>
        <dbReference type="Pfam" id="PF04446"/>
    </source>
</evidence>
<dbReference type="InterPro" id="IPR024956">
    <property type="entry name" value="tRNAHis_GuaTrfase_cat"/>
</dbReference>
<reference evidence="4" key="1">
    <citation type="submission" date="2020-05" db="EMBL/GenBank/DDBJ databases">
        <title>Mycena genomes resolve the evolution of fungal bioluminescence.</title>
        <authorList>
            <person name="Tsai I.J."/>
        </authorList>
    </citation>
    <scope>NUCLEOTIDE SEQUENCE</scope>
    <source>
        <strain evidence="4">160909Yilan</strain>
    </source>
</reference>
<dbReference type="OrthoDB" id="5959761at2759"/>
<name>A0A8H7DGM6_9AGAR</name>
<dbReference type="InterPro" id="IPR007537">
    <property type="entry name" value="tRNAHis_GuaTrfase_Thg1"/>
</dbReference>
<dbReference type="InterPro" id="IPR038469">
    <property type="entry name" value="tRNAHis_GuaTrfase_Thg1_sf"/>
</dbReference>
<gene>
    <name evidence="4" type="ORF">MSAN_00357700</name>
</gene>